<feature type="compositionally biased region" description="Basic residues" evidence="1">
    <location>
        <begin position="45"/>
        <end position="58"/>
    </location>
</feature>
<comment type="caution">
    <text evidence="2">The sequence shown here is derived from an EMBL/GenBank/DDBJ whole genome shotgun (WGS) entry which is preliminary data.</text>
</comment>
<evidence type="ECO:0000313" key="2">
    <source>
        <dbReference type="EMBL" id="CAD6333703.1"/>
    </source>
</evidence>
<dbReference type="Proteomes" id="UP000604825">
    <property type="component" value="Unassembled WGS sequence"/>
</dbReference>
<evidence type="ECO:0000313" key="3">
    <source>
        <dbReference type="Proteomes" id="UP000604825"/>
    </source>
</evidence>
<organism evidence="2 3">
    <name type="scientific">Miscanthus lutarioriparius</name>
    <dbReference type="NCBI Taxonomy" id="422564"/>
    <lineage>
        <taxon>Eukaryota</taxon>
        <taxon>Viridiplantae</taxon>
        <taxon>Streptophyta</taxon>
        <taxon>Embryophyta</taxon>
        <taxon>Tracheophyta</taxon>
        <taxon>Spermatophyta</taxon>
        <taxon>Magnoliopsida</taxon>
        <taxon>Liliopsida</taxon>
        <taxon>Poales</taxon>
        <taxon>Poaceae</taxon>
        <taxon>PACMAD clade</taxon>
        <taxon>Panicoideae</taxon>
        <taxon>Andropogonodae</taxon>
        <taxon>Andropogoneae</taxon>
        <taxon>Saccharinae</taxon>
        <taxon>Miscanthus</taxon>
    </lineage>
</organism>
<feature type="compositionally biased region" description="Polar residues" evidence="1">
    <location>
        <begin position="103"/>
        <end position="112"/>
    </location>
</feature>
<name>A0A811RXT8_9POAL</name>
<dbReference type="EMBL" id="CAJGYO010000017">
    <property type="protein sequence ID" value="CAD6333703.1"/>
    <property type="molecule type" value="Genomic_DNA"/>
</dbReference>
<protein>
    <submittedName>
        <fullName evidence="2">Uncharacterized protein</fullName>
    </submittedName>
</protein>
<reference evidence="2" key="1">
    <citation type="submission" date="2020-10" db="EMBL/GenBank/DDBJ databases">
        <authorList>
            <person name="Han B."/>
            <person name="Lu T."/>
            <person name="Zhao Q."/>
            <person name="Huang X."/>
            <person name="Zhao Y."/>
        </authorList>
    </citation>
    <scope>NUCLEOTIDE SEQUENCE</scope>
</reference>
<feature type="region of interest" description="Disordered" evidence="1">
    <location>
        <begin position="42"/>
        <end position="112"/>
    </location>
</feature>
<dbReference type="AlphaFoldDB" id="A0A811RXT8"/>
<gene>
    <name evidence="2" type="ORF">NCGR_LOCUS57801</name>
</gene>
<evidence type="ECO:0000256" key="1">
    <source>
        <dbReference type="SAM" id="MobiDB-lite"/>
    </source>
</evidence>
<proteinExistence type="predicted"/>
<keyword evidence="3" id="KW-1185">Reference proteome</keyword>
<sequence length="112" mass="12177">MGQSSVWLLHLIKYFGMPKHREYGLWRWQNSTKANAVGFNAGTRAHSKGSKKKKKKTASKLASCASLPAQGEREINPSPDGFALAVPVEGGGEEEEEEALSLPQGQSHLSVE</sequence>
<accession>A0A811RXT8</accession>